<evidence type="ECO:0000313" key="1">
    <source>
        <dbReference type="EMBL" id="QIE91287.1"/>
    </source>
</evidence>
<evidence type="ECO:0000313" key="2">
    <source>
        <dbReference type="Proteomes" id="UP000501063"/>
    </source>
</evidence>
<reference evidence="1 2" key="1">
    <citation type="submission" date="2020-02" db="EMBL/GenBank/DDBJ databases">
        <title>Integrative conjugative elements (ICEs) and plasmids drive adaptation of Pseudomonas nitroreducens strain HBP1 to wastewater environment.</title>
        <authorList>
            <person name="Sentchilo V."/>
            <person name="Carraro N."/>
            <person name="Bertelli C."/>
            <person name="van der Meer J.R."/>
        </authorList>
    </citation>
    <scope>NUCLEOTIDE SEQUENCE [LARGE SCALE GENOMIC DNA]</scope>
    <source>
        <strain evidence="1 2">HBP1</strain>
        <plasmid evidence="2">ppnihbp1_1</plasmid>
    </source>
</reference>
<geneLocation type="plasmid" evidence="2">
    <name>ppnihbp1_1</name>
</geneLocation>
<name>A0A6G6J7W2_PSENT</name>
<gene>
    <name evidence="1" type="ORF">G5B91_33575</name>
</gene>
<sequence>MKYAFTFAIAVTAALFLFQGDDARNAVTKANHDRCAAFAAAGVDC</sequence>
<dbReference type="AlphaFoldDB" id="A0A6G6J7W2"/>
<protein>
    <submittedName>
        <fullName evidence="1">Uncharacterized protein</fullName>
    </submittedName>
</protein>
<organism evidence="1 2">
    <name type="scientific">Pseudomonas nitroreducens</name>
    <dbReference type="NCBI Taxonomy" id="46680"/>
    <lineage>
        <taxon>Bacteria</taxon>
        <taxon>Pseudomonadati</taxon>
        <taxon>Pseudomonadota</taxon>
        <taxon>Gammaproteobacteria</taxon>
        <taxon>Pseudomonadales</taxon>
        <taxon>Pseudomonadaceae</taxon>
        <taxon>Pseudomonas</taxon>
    </lineage>
</organism>
<dbReference type="RefSeq" id="WP_157791855.1">
    <property type="nucleotide sequence ID" value="NZ_CP049142.1"/>
</dbReference>
<dbReference type="EMBL" id="CP049142">
    <property type="protein sequence ID" value="QIE91287.1"/>
    <property type="molecule type" value="Genomic_DNA"/>
</dbReference>
<dbReference type="Proteomes" id="UP000501063">
    <property type="component" value="Plasmid pPniHBP1_1"/>
</dbReference>
<proteinExistence type="predicted"/>
<dbReference type="KEGG" id="pnt:G5B91_33575"/>
<accession>A0A6G6J7W2</accession>
<keyword evidence="1" id="KW-0614">Plasmid</keyword>